<evidence type="ECO:0000313" key="1">
    <source>
        <dbReference type="EMBL" id="OAL09974.1"/>
    </source>
</evidence>
<organism evidence="1 2">
    <name type="scientific">Candidatus Mycoplasma haematobovis</name>
    <dbReference type="NCBI Taxonomy" id="432608"/>
    <lineage>
        <taxon>Bacteria</taxon>
        <taxon>Bacillati</taxon>
        <taxon>Mycoplasmatota</taxon>
        <taxon>Mollicutes</taxon>
        <taxon>Mycoplasmataceae</taxon>
        <taxon>Mycoplasma</taxon>
    </lineage>
</organism>
<dbReference type="EMBL" id="LWUJ01000012">
    <property type="protein sequence ID" value="OAL09974.1"/>
    <property type="molecule type" value="Genomic_DNA"/>
</dbReference>
<dbReference type="AlphaFoldDB" id="A0A1A9QD05"/>
<name>A0A1A9QD05_9MOLU</name>
<dbReference type="Proteomes" id="UP000077623">
    <property type="component" value="Unassembled WGS sequence"/>
</dbReference>
<dbReference type="RefSeq" id="WP_187150359.1">
    <property type="nucleotide sequence ID" value="NZ_LWUJ01000012.1"/>
</dbReference>
<keyword evidence="2" id="KW-1185">Reference proteome</keyword>
<proteinExistence type="predicted"/>
<sequence length="209" mass="23208">MKAVATKGTLGLLGISGLGVGSYYTYDALTSKEEITSTKDTKGALESPETKPATLQETIAKEGRTILKTNEDGWDIKLHAYNTSDKKIKLTKEDVQSLKEWCLSVLSKPLNSKDDTYSQAKQVCTLPTSKEKLLKEQKVLATENDWEGRATEYAKTGKDNLAIPEFKGKTEAINKKDIENWCTSALNSEITKEKSNYNLTLKWCTKTGE</sequence>
<reference evidence="2" key="1">
    <citation type="submission" date="2016-04" db="EMBL/GenBank/DDBJ databases">
        <authorList>
            <person name="Quiroz-Castaneda R.E."/>
            <person name="Martinez-Ocampo F."/>
        </authorList>
    </citation>
    <scope>NUCLEOTIDE SEQUENCE [LARGE SCALE GENOMIC DNA]</scope>
    <source>
        <strain evidence="2">INIFAP01</strain>
    </source>
</reference>
<comment type="caution">
    <text evidence="1">The sequence shown here is derived from an EMBL/GenBank/DDBJ whole genome shotgun (WGS) entry which is preliminary data.</text>
</comment>
<gene>
    <name evidence="1" type="ORF">A6V39_03615</name>
</gene>
<protein>
    <submittedName>
        <fullName evidence="1">Uncharacterized protein</fullName>
    </submittedName>
</protein>
<dbReference type="STRING" id="432608.A6V39_03615"/>
<accession>A0A1A9QD05</accession>
<evidence type="ECO:0000313" key="2">
    <source>
        <dbReference type="Proteomes" id="UP000077623"/>
    </source>
</evidence>